<dbReference type="InterPro" id="IPR000914">
    <property type="entry name" value="SBP_5_dom"/>
</dbReference>
<feature type="domain" description="Solute-binding protein family 5" evidence="2">
    <location>
        <begin position="82"/>
        <end position="436"/>
    </location>
</feature>
<evidence type="ECO:0000313" key="3">
    <source>
        <dbReference type="EMBL" id="MFD1249624.1"/>
    </source>
</evidence>
<dbReference type="Pfam" id="PF00496">
    <property type="entry name" value="SBP_bac_5"/>
    <property type="match status" value="1"/>
</dbReference>
<dbReference type="SUPFAM" id="SSF53850">
    <property type="entry name" value="Periplasmic binding protein-like II"/>
    <property type="match status" value="1"/>
</dbReference>
<accession>A0ABW3W362</accession>
<protein>
    <submittedName>
        <fullName evidence="3">ABC transporter substrate-binding protein</fullName>
    </submittedName>
</protein>
<dbReference type="InterPro" id="IPR030678">
    <property type="entry name" value="Peptide/Ni-bd"/>
</dbReference>
<name>A0ABW3W362_9ACTN</name>
<dbReference type="PIRSF" id="PIRSF002741">
    <property type="entry name" value="MppA"/>
    <property type="match status" value="1"/>
</dbReference>
<dbReference type="EMBL" id="JBHTLX010000021">
    <property type="protein sequence ID" value="MFD1249624.1"/>
    <property type="molecule type" value="Genomic_DNA"/>
</dbReference>
<feature type="chain" id="PRO_5047383578" evidence="1">
    <location>
        <begin position="27"/>
        <end position="523"/>
    </location>
</feature>
<keyword evidence="1" id="KW-0732">Signal</keyword>
<comment type="caution">
    <text evidence="3">The sequence shown here is derived from an EMBL/GenBank/DDBJ whole genome shotgun (WGS) entry which is preliminary data.</text>
</comment>
<feature type="signal peptide" evidence="1">
    <location>
        <begin position="1"/>
        <end position="26"/>
    </location>
</feature>
<dbReference type="CDD" id="cd08512">
    <property type="entry name" value="PBP2_NikA_DppA_OppA_like_7"/>
    <property type="match status" value="1"/>
</dbReference>
<organism evidence="3 4">
    <name type="scientific">Nocardioides ginsengisoli</name>
    <dbReference type="NCBI Taxonomy" id="363868"/>
    <lineage>
        <taxon>Bacteria</taxon>
        <taxon>Bacillati</taxon>
        <taxon>Actinomycetota</taxon>
        <taxon>Actinomycetes</taxon>
        <taxon>Propionibacteriales</taxon>
        <taxon>Nocardioidaceae</taxon>
        <taxon>Nocardioides</taxon>
    </lineage>
</organism>
<keyword evidence="4" id="KW-1185">Reference proteome</keyword>
<reference evidence="4" key="1">
    <citation type="journal article" date="2019" name="Int. J. Syst. Evol. Microbiol.">
        <title>The Global Catalogue of Microorganisms (GCM) 10K type strain sequencing project: providing services to taxonomists for standard genome sequencing and annotation.</title>
        <authorList>
            <consortium name="The Broad Institute Genomics Platform"/>
            <consortium name="The Broad Institute Genome Sequencing Center for Infectious Disease"/>
            <person name="Wu L."/>
            <person name="Ma J."/>
        </authorList>
    </citation>
    <scope>NUCLEOTIDE SEQUENCE [LARGE SCALE GENOMIC DNA]</scope>
    <source>
        <strain evidence="4">CCUG 52478</strain>
    </source>
</reference>
<evidence type="ECO:0000256" key="1">
    <source>
        <dbReference type="SAM" id="SignalP"/>
    </source>
</evidence>
<gene>
    <name evidence="3" type="ORF">ACFQ3F_17625</name>
</gene>
<dbReference type="RefSeq" id="WP_367919963.1">
    <property type="nucleotide sequence ID" value="NZ_BAABAC010000024.1"/>
</dbReference>
<evidence type="ECO:0000313" key="4">
    <source>
        <dbReference type="Proteomes" id="UP001597229"/>
    </source>
</evidence>
<dbReference type="InterPro" id="IPR039424">
    <property type="entry name" value="SBP_5"/>
</dbReference>
<dbReference type="Gene3D" id="3.40.190.10">
    <property type="entry name" value="Periplasmic binding protein-like II"/>
    <property type="match status" value="1"/>
</dbReference>
<proteinExistence type="predicted"/>
<dbReference type="PANTHER" id="PTHR30290">
    <property type="entry name" value="PERIPLASMIC BINDING COMPONENT OF ABC TRANSPORTER"/>
    <property type="match status" value="1"/>
</dbReference>
<dbReference type="Gene3D" id="3.10.105.10">
    <property type="entry name" value="Dipeptide-binding Protein, Domain 3"/>
    <property type="match status" value="1"/>
</dbReference>
<sequence>MRTFRTKRAVGLGLAALALGTVTACAADPSGPGADGDTTLTFGVDGTVPNIDPVLADNSTVDQSVVPMYESLVDYDPDGTLAGRLASSWKVADDATSVTFTLRSGALFHDGSPVTAEDVKFTLDRAKALGLGVAQYLTEYVSSEVTGDNELTVRLAHPSTLFVGGLAKVYILNSKLVQKNAGSDQGQAWLASHEAGSGPYTLKTFKPNQQIIYVKDADYTGTKNPDAPDTIVYRLIPEDAPQKEEMLAGNIDVSDGLEAGPDLDAVLADGSKKAVELAKPQGIYIFFNTQRAPFNDPKVREGIRLAYDYQAHVKTILSGHGEVATGVVPAVMACRPDVQPFAQDLTKAKELLSGLAKSGTELHLAYQPIFSEMSDAATALQSSLRDLGVKVKLVTTDYPTYIEDLKSIDKTPDMTVVWDNPPTPDVGSLLSTRYTTKYVEKGTNFGQYSNPAVDALVDKAIGTADDTERCDLYKQAQQKLVDDSASMPIADEVTTVITPKNVTGVELYPAHVGYMPQTYRMSN</sequence>
<evidence type="ECO:0000259" key="2">
    <source>
        <dbReference type="Pfam" id="PF00496"/>
    </source>
</evidence>
<dbReference type="PROSITE" id="PS51257">
    <property type="entry name" value="PROKAR_LIPOPROTEIN"/>
    <property type="match status" value="1"/>
</dbReference>
<dbReference type="Proteomes" id="UP001597229">
    <property type="component" value="Unassembled WGS sequence"/>
</dbReference>